<dbReference type="eggNOG" id="ENOG502S1B1">
    <property type="taxonomic scope" value="Eukaryota"/>
</dbReference>
<name>A3LZW7_PICST</name>
<dbReference type="Pfam" id="PF08566">
    <property type="entry name" value="Pam17"/>
    <property type="match status" value="1"/>
</dbReference>
<dbReference type="InterPro" id="IPR013875">
    <property type="entry name" value="Pam17"/>
</dbReference>
<gene>
    <name evidence="13" type="ORF">PICST_50505</name>
</gene>
<dbReference type="GO" id="GO:0001405">
    <property type="term" value="C:PAM complex, Tim23 associated import motor"/>
    <property type="evidence" value="ECO:0007669"/>
    <property type="project" value="UniProtKB-UniRule"/>
</dbReference>
<feature type="transmembrane region" description="Helical" evidence="12">
    <location>
        <begin position="93"/>
        <end position="116"/>
    </location>
</feature>
<evidence type="ECO:0000256" key="4">
    <source>
        <dbReference type="ARBA" id="ARBA00022692"/>
    </source>
</evidence>
<dbReference type="GO" id="GO:0030150">
    <property type="term" value="P:protein import into mitochondrial matrix"/>
    <property type="evidence" value="ECO:0007669"/>
    <property type="project" value="UniProtKB-UniRule"/>
</dbReference>
<keyword evidence="9 12" id="KW-0811">Translocation</keyword>
<comment type="similarity">
    <text evidence="2 12">Belongs to the PAM17 family.</text>
</comment>
<comment type="function">
    <text evidence="12">Component of the PAM complex, a complex required for the translocation of transit peptide-containing proteins from the inner membrane into the mitochondrial matrix in an ATP-dependent manner.</text>
</comment>
<evidence type="ECO:0000256" key="2">
    <source>
        <dbReference type="ARBA" id="ARBA00006837"/>
    </source>
</evidence>
<dbReference type="GeneID" id="4841095"/>
<keyword evidence="6 12" id="KW-0653">Protein transport</keyword>
<dbReference type="PANTHER" id="PTHR28021:SF1">
    <property type="entry name" value="PRESEQUENCE TRANSLOCATED-ASSOCIATED MOTOR SUBUNIT PAM17, MITOCHONDRIAL"/>
    <property type="match status" value="1"/>
</dbReference>
<dbReference type="KEGG" id="pic:PICST_50505"/>
<evidence type="ECO:0000256" key="9">
    <source>
        <dbReference type="ARBA" id="ARBA00023010"/>
    </source>
</evidence>
<comment type="subcellular location">
    <subcellularLocation>
        <location evidence="1 12">Mitochondrion inner membrane</location>
        <topology evidence="1 12">Multi-pass membrane protein</topology>
    </subcellularLocation>
</comment>
<proteinExistence type="inferred from homology"/>
<evidence type="ECO:0000256" key="7">
    <source>
        <dbReference type="ARBA" id="ARBA00022946"/>
    </source>
</evidence>
<dbReference type="PANTHER" id="PTHR28021">
    <property type="entry name" value="PRESEQUENCE TRANSLOCATED-ASSOCIATED MOTOR SUBUNIT PAM17, MITOCHONDRIAL"/>
    <property type="match status" value="1"/>
</dbReference>
<evidence type="ECO:0000313" key="13">
    <source>
        <dbReference type="EMBL" id="ABN68414.1"/>
    </source>
</evidence>
<organism evidence="13 14">
    <name type="scientific">Scheffersomyces stipitis (strain ATCC 58785 / CBS 6054 / NBRC 10063 / NRRL Y-11545)</name>
    <name type="common">Yeast</name>
    <name type="synonym">Pichia stipitis</name>
    <dbReference type="NCBI Taxonomy" id="322104"/>
    <lineage>
        <taxon>Eukaryota</taxon>
        <taxon>Fungi</taxon>
        <taxon>Dikarya</taxon>
        <taxon>Ascomycota</taxon>
        <taxon>Saccharomycotina</taxon>
        <taxon>Pichiomycetes</taxon>
        <taxon>Debaryomycetaceae</taxon>
        <taxon>Scheffersomyces</taxon>
    </lineage>
</organism>
<keyword evidence="3 12" id="KW-0813">Transport</keyword>
<dbReference type="InParanoid" id="A3LZW7"/>
<keyword evidence="8 12" id="KW-1133">Transmembrane helix</keyword>
<accession>A3LZW7</accession>
<dbReference type="Proteomes" id="UP000002258">
    <property type="component" value="Chromosome 8"/>
</dbReference>
<dbReference type="HOGENOM" id="CLU_068297_2_0_1"/>
<comment type="subunit">
    <text evidence="12">Component of the PAM complex.</text>
</comment>
<dbReference type="OMA" id="MIFGFDP"/>
<protein>
    <recommendedName>
        <fullName evidence="12">Presequence translocated-associated motor subunit PAM17</fullName>
    </recommendedName>
</protein>
<evidence type="ECO:0000256" key="6">
    <source>
        <dbReference type="ARBA" id="ARBA00022927"/>
    </source>
</evidence>
<evidence type="ECO:0000256" key="3">
    <source>
        <dbReference type="ARBA" id="ARBA00022448"/>
    </source>
</evidence>
<dbReference type="STRING" id="322104.A3LZW7"/>
<feature type="transmembrane region" description="Helical" evidence="12">
    <location>
        <begin position="52"/>
        <end position="73"/>
    </location>
</feature>
<keyword evidence="11 12" id="KW-0472">Membrane</keyword>
<evidence type="ECO:0000256" key="5">
    <source>
        <dbReference type="ARBA" id="ARBA00022792"/>
    </source>
</evidence>
<keyword evidence="7" id="KW-0809">Transit peptide</keyword>
<keyword evidence="14" id="KW-1185">Reference proteome</keyword>
<reference evidence="13 14" key="1">
    <citation type="journal article" date="2007" name="Nat. Biotechnol.">
        <title>Genome sequence of the lignocellulose-bioconverting and xylose-fermenting yeast Pichia stipitis.</title>
        <authorList>
            <person name="Jeffries T.W."/>
            <person name="Grigoriev I.V."/>
            <person name="Grimwood J."/>
            <person name="Laplaza J.M."/>
            <person name="Aerts A."/>
            <person name="Salamov A."/>
            <person name="Schmutz J."/>
            <person name="Lindquist E."/>
            <person name="Dehal P."/>
            <person name="Shapiro H."/>
            <person name="Jin Y.S."/>
            <person name="Passoth V."/>
            <person name="Richardson P.M."/>
        </authorList>
    </citation>
    <scope>NUCLEOTIDE SEQUENCE [LARGE SCALE GENOMIC DNA]</scope>
    <source>
        <strain evidence="14">ATCC 58785 / CBS 6054 / NBRC 10063 / NRRL Y-11545</strain>
    </source>
</reference>
<keyword evidence="10 12" id="KW-0496">Mitochondrion</keyword>
<evidence type="ECO:0000256" key="12">
    <source>
        <dbReference type="RuleBase" id="RU367146"/>
    </source>
</evidence>
<keyword evidence="4 12" id="KW-0812">Transmembrane</keyword>
<evidence type="ECO:0000256" key="10">
    <source>
        <dbReference type="ARBA" id="ARBA00023128"/>
    </source>
</evidence>
<dbReference type="EMBL" id="CP000502">
    <property type="protein sequence ID" value="ABN68414.1"/>
    <property type="molecule type" value="Genomic_DNA"/>
</dbReference>
<evidence type="ECO:0000313" key="14">
    <source>
        <dbReference type="Proteomes" id="UP000002258"/>
    </source>
</evidence>
<dbReference type="AlphaFoldDB" id="A3LZW7"/>
<keyword evidence="5 12" id="KW-0999">Mitochondrion inner membrane</keyword>
<evidence type="ECO:0000256" key="8">
    <source>
        <dbReference type="ARBA" id="ARBA00022989"/>
    </source>
</evidence>
<dbReference type="FunCoup" id="A3LZW7">
    <property type="interactions" value="55"/>
</dbReference>
<dbReference type="RefSeq" id="XP_001386443.1">
    <property type="nucleotide sequence ID" value="XM_001386406.1"/>
</dbReference>
<evidence type="ECO:0000256" key="1">
    <source>
        <dbReference type="ARBA" id="ARBA00004448"/>
    </source>
</evidence>
<evidence type="ECO:0000256" key="11">
    <source>
        <dbReference type="ARBA" id="ARBA00023136"/>
    </source>
</evidence>
<dbReference type="OrthoDB" id="5970083at2759"/>
<sequence length="186" mass="20757">MLTNIGIYGRMLAKSSRNSGLRQVYNVRLNSSSTSTTLSWAEYFKLKKQNNIINTGASVFTGLAGGFVTLTYLGNIQVDVEKPIMGLDPLMVLGGAVFLGAGFGYLLGPFAGTSVFKLKNKSTLTQYMARDKEFLSRIRAKRVDPSSQSFSNPVPDYYGEKIYSLQGYKQWLRDCNAFRRKAKEFL</sequence>